<dbReference type="Gene3D" id="1.10.10.60">
    <property type="entry name" value="Homeodomain-like"/>
    <property type="match status" value="2"/>
</dbReference>
<dbReference type="GO" id="GO:0005634">
    <property type="term" value="C:nucleus"/>
    <property type="evidence" value="ECO:0007669"/>
    <property type="project" value="UniProtKB-SubCell"/>
</dbReference>
<evidence type="ECO:0000256" key="5">
    <source>
        <dbReference type="SAM" id="MobiDB-lite"/>
    </source>
</evidence>
<dbReference type="InterPro" id="IPR017930">
    <property type="entry name" value="Myb_dom"/>
</dbReference>
<dbReference type="InterPro" id="IPR001005">
    <property type="entry name" value="SANT/Myb"/>
</dbReference>
<keyword evidence="9" id="KW-1185">Reference proteome</keyword>
<sequence length="287" mass="32113">MGRRPCCLKEGVNRGAWTAMEDKTLTQYIAVHGEGKWRDVPQRAGLRRCGKSCRLRWLNYLRPTIKRGNITPDEEDLIIRLHSLLGNRWALIAGRLPGRTDNEIKNYWNTKITKTIKLAQPASNTPPPPNPLPWYISDDQPQHVLAHSSSSSFDDDDEQYNTKAKPSVVIRTKATRCTKAVTVPSWPPQPQDHIVTEPPAKSSLKSSVGPESLPSPSMILEQEDDMSNFLIDFEMDEHFLSDFFNEDFMNSIALQPSSCLELSACAGTSTTSDDASPKSDHENPPVS</sequence>
<keyword evidence="2" id="KW-0677">Repeat</keyword>
<dbReference type="FunFam" id="1.10.10.60:FF:000001">
    <property type="entry name" value="MYB-related transcription factor"/>
    <property type="match status" value="1"/>
</dbReference>
<feature type="compositionally biased region" description="Basic and acidic residues" evidence="5">
    <location>
        <begin position="275"/>
        <end position="287"/>
    </location>
</feature>
<keyword evidence="4" id="KW-0539">Nucleus</keyword>
<dbReference type="OrthoDB" id="2143914at2759"/>
<dbReference type="PROSITE" id="PS50090">
    <property type="entry name" value="MYB_LIKE"/>
    <property type="match status" value="2"/>
</dbReference>
<feature type="region of interest" description="Disordered" evidence="5">
    <location>
        <begin position="118"/>
        <end position="138"/>
    </location>
</feature>
<evidence type="ECO:0000256" key="3">
    <source>
        <dbReference type="ARBA" id="ARBA00023125"/>
    </source>
</evidence>
<evidence type="ECO:0000256" key="2">
    <source>
        <dbReference type="ARBA" id="ARBA00022737"/>
    </source>
</evidence>
<accession>A0A8K0HH25</accession>
<feature type="domain" description="Myb-like" evidence="6">
    <location>
        <begin position="9"/>
        <end position="61"/>
    </location>
</feature>
<dbReference type="InterPro" id="IPR009057">
    <property type="entry name" value="Homeodomain-like_sf"/>
</dbReference>
<evidence type="ECO:0000259" key="7">
    <source>
        <dbReference type="PROSITE" id="PS51294"/>
    </source>
</evidence>
<dbReference type="Pfam" id="PF00249">
    <property type="entry name" value="Myb_DNA-binding"/>
    <property type="match status" value="2"/>
</dbReference>
<dbReference type="CDD" id="cd00167">
    <property type="entry name" value="SANT"/>
    <property type="match status" value="2"/>
</dbReference>
<evidence type="ECO:0000256" key="4">
    <source>
        <dbReference type="ARBA" id="ARBA00023242"/>
    </source>
</evidence>
<keyword evidence="3" id="KW-0238">DNA-binding</keyword>
<dbReference type="GO" id="GO:0003677">
    <property type="term" value="F:DNA binding"/>
    <property type="evidence" value="ECO:0007669"/>
    <property type="project" value="UniProtKB-KW"/>
</dbReference>
<proteinExistence type="predicted"/>
<evidence type="ECO:0000256" key="1">
    <source>
        <dbReference type="ARBA" id="ARBA00004123"/>
    </source>
</evidence>
<dbReference type="PROSITE" id="PS51294">
    <property type="entry name" value="HTH_MYB"/>
    <property type="match status" value="2"/>
</dbReference>
<evidence type="ECO:0000313" key="9">
    <source>
        <dbReference type="Proteomes" id="UP000796880"/>
    </source>
</evidence>
<organism evidence="8 9">
    <name type="scientific">Rhamnella rubrinervis</name>
    <dbReference type="NCBI Taxonomy" id="2594499"/>
    <lineage>
        <taxon>Eukaryota</taxon>
        <taxon>Viridiplantae</taxon>
        <taxon>Streptophyta</taxon>
        <taxon>Embryophyta</taxon>
        <taxon>Tracheophyta</taxon>
        <taxon>Spermatophyta</taxon>
        <taxon>Magnoliopsida</taxon>
        <taxon>eudicotyledons</taxon>
        <taxon>Gunneridae</taxon>
        <taxon>Pentapetalae</taxon>
        <taxon>rosids</taxon>
        <taxon>fabids</taxon>
        <taxon>Rosales</taxon>
        <taxon>Rhamnaceae</taxon>
        <taxon>rhamnoid group</taxon>
        <taxon>Rhamneae</taxon>
        <taxon>Rhamnella</taxon>
    </lineage>
</organism>
<comment type="caution">
    <text evidence="8">The sequence shown here is derived from an EMBL/GenBank/DDBJ whole genome shotgun (WGS) entry which is preliminary data.</text>
</comment>
<evidence type="ECO:0000313" key="8">
    <source>
        <dbReference type="EMBL" id="KAF3452034.1"/>
    </source>
</evidence>
<dbReference type="Proteomes" id="UP000796880">
    <property type="component" value="Unassembled WGS sequence"/>
</dbReference>
<dbReference type="SUPFAM" id="SSF46689">
    <property type="entry name" value="Homeodomain-like"/>
    <property type="match status" value="1"/>
</dbReference>
<reference evidence="8" key="1">
    <citation type="submission" date="2020-03" db="EMBL/GenBank/DDBJ databases">
        <title>A high-quality chromosome-level genome assembly of a woody plant with both climbing and erect habits, Rhamnella rubrinervis.</title>
        <authorList>
            <person name="Lu Z."/>
            <person name="Yang Y."/>
            <person name="Zhu X."/>
            <person name="Sun Y."/>
        </authorList>
    </citation>
    <scope>NUCLEOTIDE SEQUENCE</scope>
    <source>
        <strain evidence="8">BYM</strain>
        <tissue evidence="8">Leaf</tissue>
    </source>
</reference>
<feature type="domain" description="HTH myb-type" evidence="7">
    <location>
        <begin position="62"/>
        <end position="116"/>
    </location>
</feature>
<dbReference type="SMART" id="SM00717">
    <property type="entry name" value="SANT"/>
    <property type="match status" value="2"/>
</dbReference>
<name>A0A8K0HH25_9ROSA</name>
<dbReference type="PANTHER" id="PTHR47999:SF96">
    <property type="entry name" value="TRANSCRIPTION REPRESSOR MYB6-LIKE"/>
    <property type="match status" value="1"/>
</dbReference>
<dbReference type="PANTHER" id="PTHR47999">
    <property type="entry name" value="TRANSCRIPTION FACTOR MYB8-RELATED-RELATED"/>
    <property type="match status" value="1"/>
</dbReference>
<evidence type="ECO:0000259" key="6">
    <source>
        <dbReference type="PROSITE" id="PS50090"/>
    </source>
</evidence>
<feature type="domain" description="Myb-like" evidence="6">
    <location>
        <begin position="62"/>
        <end position="112"/>
    </location>
</feature>
<comment type="subcellular location">
    <subcellularLocation>
        <location evidence="1">Nucleus</location>
    </subcellularLocation>
</comment>
<feature type="region of interest" description="Disordered" evidence="5">
    <location>
        <begin position="266"/>
        <end position="287"/>
    </location>
</feature>
<gene>
    <name evidence="8" type="ORF">FNV43_RR08130</name>
</gene>
<dbReference type="InterPro" id="IPR015495">
    <property type="entry name" value="Myb_TF_plants"/>
</dbReference>
<protein>
    <submittedName>
        <fullName evidence="8">Uncharacterized protein</fullName>
    </submittedName>
</protein>
<dbReference type="AlphaFoldDB" id="A0A8K0HH25"/>
<dbReference type="EMBL" id="VOIH02000003">
    <property type="protein sequence ID" value="KAF3452034.1"/>
    <property type="molecule type" value="Genomic_DNA"/>
</dbReference>
<feature type="domain" description="HTH myb-type" evidence="7">
    <location>
        <begin position="9"/>
        <end position="61"/>
    </location>
</feature>